<accession>A0A6J7B7K5</accession>
<name>A0A6J7B7K5_9ZZZZ</name>
<dbReference type="EMBL" id="CAFAZY010000027">
    <property type="protein sequence ID" value="CAB4841041.1"/>
    <property type="molecule type" value="Genomic_DNA"/>
</dbReference>
<dbReference type="AlphaFoldDB" id="A0A6J7B7K5"/>
<protein>
    <submittedName>
        <fullName evidence="1">Unannotated protein</fullName>
    </submittedName>
</protein>
<sequence length="34" mass="3482">MGAPNAPKSAGGVGALTARLVTFFIRAEIAMHLL</sequence>
<gene>
    <name evidence="1" type="ORF">UFOPK3255_00345</name>
</gene>
<evidence type="ECO:0000313" key="1">
    <source>
        <dbReference type="EMBL" id="CAB4841041.1"/>
    </source>
</evidence>
<proteinExistence type="predicted"/>
<organism evidence="1">
    <name type="scientific">freshwater metagenome</name>
    <dbReference type="NCBI Taxonomy" id="449393"/>
    <lineage>
        <taxon>unclassified sequences</taxon>
        <taxon>metagenomes</taxon>
        <taxon>ecological metagenomes</taxon>
    </lineage>
</organism>
<reference evidence="1" key="1">
    <citation type="submission" date="2020-05" db="EMBL/GenBank/DDBJ databases">
        <authorList>
            <person name="Chiriac C."/>
            <person name="Salcher M."/>
            <person name="Ghai R."/>
            <person name="Kavagutti S V."/>
        </authorList>
    </citation>
    <scope>NUCLEOTIDE SEQUENCE</scope>
</reference>